<keyword evidence="5" id="KW-1185">Reference proteome</keyword>
<dbReference type="InterPro" id="IPR000182">
    <property type="entry name" value="GNAT_dom"/>
</dbReference>
<dbReference type="InterPro" id="IPR016181">
    <property type="entry name" value="Acyl_CoA_acyltransferase"/>
</dbReference>
<keyword evidence="1 4" id="KW-0808">Transferase</keyword>
<evidence type="ECO:0000256" key="2">
    <source>
        <dbReference type="ARBA" id="ARBA00023315"/>
    </source>
</evidence>
<dbReference type="CDD" id="cd04301">
    <property type="entry name" value="NAT_SF"/>
    <property type="match status" value="1"/>
</dbReference>
<organism evidence="4 5">
    <name type="scientific">Jiangella mangrovi</name>
    <dbReference type="NCBI Taxonomy" id="1524084"/>
    <lineage>
        <taxon>Bacteria</taxon>
        <taxon>Bacillati</taxon>
        <taxon>Actinomycetota</taxon>
        <taxon>Actinomycetes</taxon>
        <taxon>Jiangellales</taxon>
        <taxon>Jiangellaceae</taxon>
        <taxon>Jiangella</taxon>
    </lineage>
</organism>
<protein>
    <submittedName>
        <fullName evidence="4">GNAT superfamily N-acetyltransferase</fullName>
    </submittedName>
</protein>
<dbReference type="InterPro" id="IPR050832">
    <property type="entry name" value="Bact_Acetyltransf"/>
</dbReference>
<proteinExistence type="predicted"/>
<name>A0A7W9GKP9_9ACTN</name>
<dbReference type="Proteomes" id="UP000542813">
    <property type="component" value="Unassembled WGS sequence"/>
</dbReference>
<gene>
    <name evidence="4" type="ORF">HD601_000173</name>
</gene>
<dbReference type="RefSeq" id="WP_184818441.1">
    <property type="nucleotide sequence ID" value="NZ_JACHMM010000001.1"/>
</dbReference>
<dbReference type="PANTHER" id="PTHR43877:SF2">
    <property type="entry name" value="AMINOALKYLPHOSPHONATE N-ACETYLTRANSFERASE-RELATED"/>
    <property type="match status" value="1"/>
</dbReference>
<dbReference type="SUPFAM" id="SSF55729">
    <property type="entry name" value="Acyl-CoA N-acyltransferases (Nat)"/>
    <property type="match status" value="1"/>
</dbReference>
<dbReference type="EMBL" id="JACHMM010000001">
    <property type="protein sequence ID" value="MBB5785598.1"/>
    <property type="molecule type" value="Genomic_DNA"/>
</dbReference>
<dbReference type="AlphaFoldDB" id="A0A7W9GKP9"/>
<evidence type="ECO:0000259" key="3">
    <source>
        <dbReference type="PROSITE" id="PS51186"/>
    </source>
</evidence>
<dbReference type="PANTHER" id="PTHR43877">
    <property type="entry name" value="AMINOALKYLPHOSPHONATE N-ACETYLTRANSFERASE-RELATED-RELATED"/>
    <property type="match status" value="1"/>
</dbReference>
<evidence type="ECO:0000256" key="1">
    <source>
        <dbReference type="ARBA" id="ARBA00022679"/>
    </source>
</evidence>
<feature type="domain" description="N-acetyltransferase" evidence="3">
    <location>
        <begin position="5"/>
        <end position="171"/>
    </location>
</feature>
<dbReference type="Pfam" id="PF00583">
    <property type="entry name" value="Acetyltransf_1"/>
    <property type="match status" value="1"/>
</dbReference>
<comment type="caution">
    <text evidence="4">The sequence shown here is derived from an EMBL/GenBank/DDBJ whole genome shotgun (WGS) entry which is preliminary data.</text>
</comment>
<dbReference type="GO" id="GO:0016747">
    <property type="term" value="F:acyltransferase activity, transferring groups other than amino-acyl groups"/>
    <property type="evidence" value="ECO:0007669"/>
    <property type="project" value="InterPro"/>
</dbReference>
<dbReference type="Gene3D" id="3.40.630.30">
    <property type="match status" value="1"/>
</dbReference>
<reference evidence="4 5" key="1">
    <citation type="submission" date="2020-08" db="EMBL/GenBank/DDBJ databases">
        <title>Sequencing the genomes of 1000 actinobacteria strains.</title>
        <authorList>
            <person name="Klenk H.-P."/>
        </authorList>
    </citation>
    <scope>NUCLEOTIDE SEQUENCE [LARGE SCALE GENOMIC DNA]</scope>
    <source>
        <strain evidence="4 5">DSM 102122</strain>
    </source>
</reference>
<keyword evidence="2" id="KW-0012">Acyltransferase</keyword>
<accession>A0A7W9GKP9</accession>
<evidence type="ECO:0000313" key="4">
    <source>
        <dbReference type="EMBL" id="MBB5785598.1"/>
    </source>
</evidence>
<evidence type="ECO:0000313" key="5">
    <source>
        <dbReference type="Proteomes" id="UP000542813"/>
    </source>
</evidence>
<dbReference type="PROSITE" id="PS51186">
    <property type="entry name" value="GNAT"/>
    <property type="match status" value="1"/>
</dbReference>
<sequence length="171" mass="17850">MSASFAVRPRTDDDLPACASVLAGVQARDGYPVDDIADPAGFLTPPGLLGAWVAASADGSVAGHVALSEPSPSYAPALLWSRESGEPLDRLGVLGRLFVAPAARGSGLGARLVAAVVDECARLGRRPLLDVVVKDAAAVRLYDRLGWTRFGTVTLRFPSGPVDAHCYVDLR</sequence>